<organism evidence="1 2">
    <name type="scientific">Pseudomonas phage phiPMW</name>
    <dbReference type="NCBI Taxonomy" id="1815582"/>
    <lineage>
        <taxon>Viruses</taxon>
        <taxon>Duplodnaviria</taxon>
        <taxon>Heunggongvirae</taxon>
        <taxon>Uroviricota</taxon>
        <taxon>Caudoviricetes</taxon>
        <taxon>Plaisancevirus</taxon>
        <taxon>Plaisancevirus PMW</taxon>
    </lineage>
</organism>
<name>A0A1S5R1L2_9CAUD</name>
<protein>
    <submittedName>
        <fullName evidence="1">Uncharacterized protein</fullName>
    </submittedName>
</protein>
<sequence length="78" mass="8987">MITNKTMPTTGKFIALWPMEGSYIGTSTMRWNDGVLQGFNDMTEYWEDATEENGWFGLDEAYFITNEDFPCKGVPKLF</sequence>
<dbReference type="EMBL" id="KU862660">
    <property type="protein sequence ID" value="ANA49295.1"/>
    <property type="molecule type" value="Genomic_DNA"/>
</dbReference>
<keyword evidence="2" id="KW-1185">Reference proteome</keyword>
<evidence type="ECO:0000313" key="2">
    <source>
        <dbReference type="Proteomes" id="UP000223738"/>
    </source>
</evidence>
<gene>
    <name evidence="1" type="ORF">PMW_170</name>
</gene>
<reference evidence="1 2" key="1">
    <citation type="submission" date="2016-03" db="EMBL/GenBank/DDBJ databases">
        <title>Characterization of pf16 and phiPMW: Two novel phages infecting Pseudomonas putida PpG1.</title>
        <authorList>
            <person name="Magill D.J."/>
            <person name="Krylov V.N."/>
            <person name="Allen C.C.R."/>
            <person name="McGrath J.W."/>
            <person name="Quinn J.P."/>
            <person name="Kulakov L.A."/>
        </authorList>
    </citation>
    <scope>NUCLEOTIDE SEQUENCE [LARGE SCALE GENOMIC DNA]</scope>
</reference>
<proteinExistence type="predicted"/>
<accession>A0A1S5R1L2</accession>
<evidence type="ECO:0000313" key="1">
    <source>
        <dbReference type="EMBL" id="ANA49295.1"/>
    </source>
</evidence>
<dbReference type="Proteomes" id="UP000223738">
    <property type="component" value="Segment"/>
</dbReference>